<dbReference type="Pfam" id="PF12728">
    <property type="entry name" value="HTH_17"/>
    <property type="match status" value="1"/>
</dbReference>
<proteinExistence type="predicted"/>
<dbReference type="InterPro" id="IPR038148">
    <property type="entry name" value="Tn1545/Tn916_Xis"/>
</dbReference>
<dbReference type="EMBL" id="CADCVA010000342">
    <property type="protein sequence ID" value="CAA9439590.1"/>
    <property type="molecule type" value="Genomic_DNA"/>
</dbReference>
<evidence type="ECO:0000259" key="1">
    <source>
        <dbReference type="Pfam" id="PF12728"/>
    </source>
</evidence>
<dbReference type="AlphaFoldDB" id="A0A6J4QBY3"/>
<dbReference type="Gene3D" id="3.90.105.50">
    <property type="match status" value="1"/>
</dbReference>
<evidence type="ECO:0000313" key="2">
    <source>
        <dbReference type="EMBL" id="CAA9439590.1"/>
    </source>
</evidence>
<dbReference type="InterPro" id="IPR041657">
    <property type="entry name" value="HTH_17"/>
</dbReference>
<dbReference type="SUPFAM" id="SSF46955">
    <property type="entry name" value="Putative DNA-binding domain"/>
    <property type="match status" value="1"/>
</dbReference>
<dbReference type="NCBIfam" id="TIGR01764">
    <property type="entry name" value="excise"/>
    <property type="match status" value="1"/>
</dbReference>
<protein>
    <recommendedName>
        <fullName evidence="1">Helix-turn-helix domain-containing protein</fullName>
    </recommendedName>
</protein>
<reference evidence="2" key="1">
    <citation type="submission" date="2020-02" db="EMBL/GenBank/DDBJ databases">
        <authorList>
            <person name="Meier V. D."/>
        </authorList>
    </citation>
    <scope>NUCLEOTIDE SEQUENCE</scope>
    <source>
        <strain evidence="2">AVDCRST_MAG82</strain>
    </source>
</reference>
<accession>A0A6J4QBY3</accession>
<dbReference type="GO" id="GO:0003677">
    <property type="term" value="F:DNA binding"/>
    <property type="evidence" value="ECO:0007669"/>
    <property type="project" value="InterPro"/>
</dbReference>
<organism evidence="2">
    <name type="scientific">uncultured Rubrobacteraceae bacterium</name>
    <dbReference type="NCBI Taxonomy" id="349277"/>
    <lineage>
        <taxon>Bacteria</taxon>
        <taxon>Bacillati</taxon>
        <taxon>Actinomycetota</taxon>
        <taxon>Rubrobacteria</taxon>
        <taxon>Rubrobacterales</taxon>
        <taxon>Rubrobacteraceae</taxon>
        <taxon>environmental samples</taxon>
    </lineage>
</organism>
<name>A0A6J4QBY3_9ACTN</name>
<sequence>MAERLEELLGVEEVTEYLGVGQVTVYRWCREGSLPCLKIGRRWRVRREALGEFVRKSERSETLTGRLRAFLEVPDNVMAISQDRDLMHRMDAAFFRVGELRDGTLVKYLREVEGMPTAEEFRAEFGRNGLEARRLEAEGRLRFVSERGKPSERIREVEQLVDEGRGDGRSV</sequence>
<gene>
    <name evidence="2" type="ORF">AVDCRST_MAG82-2762</name>
</gene>
<dbReference type="InterPro" id="IPR009061">
    <property type="entry name" value="DNA-bd_dom_put_sf"/>
</dbReference>
<feature type="domain" description="Helix-turn-helix" evidence="1">
    <location>
        <begin position="8"/>
        <end position="56"/>
    </location>
</feature>
<dbReference type="InterPro" id="IPR010093">
    <property type="entry name" value="SinI_DNA-bd"/>
</dbReference>